<dbReference type="AlphaFoldDB" id="A0A561U011"/>
<keyword evidence="2" id="KW-1185">Reference proteome</keyword>
<protein>
    <submittedName>
        <fullName evidence="1">Uncharacterized protein DUF3224</fullName>
    </submittedName>
</protein>
<evidence type="ECO:0000313" key="2">
    <source>
        <dbReference type="Proteomes" id="UP000316184"/>
    </source>
</evidence>
<reference evidence="1 2" key="1">
    <citation type="submission" date="2019-06" db="EMBL/GenBank/DDBJ databases">
        <title>Sequencing the genomes of 1000 actinobacteria strains.</title>
        <authorList>
            <person name="Klenk H.-P."/>
        </authorList>
    </citation>
    <scope>NUCLEOTIDE SEQUENCE [LARGE SCALE GENOMIC DNA]</scope>
    <source>
        <strain evidence="1 2">DSM 46699</strain>
    </source>
</reference>
<evidence type="ECO:0000313" key="1">
    <source>
        <dbReference type="EMBL" id="TWF92698.1"/>
    </source>
</evidence>
<sequence length="160" mass="17078">MFKTGESAAASFVAMSYQQKAAARFTVAAWSEHLVVDIDGEGTTAGDAYYPNRGITRAEVRYAYTGEIEGTSTLTYLISYKADAAPVLAFEHFEGSIAGHEGSCVFQHLGHQDKASVSAHVQVVPGMGTGGLENLRGEADLTIAGHHEEGYELVLTYSLT</sequence>
<dbReference type="Pfam" id="PF11528">
    <property type="entry name" value="DUF3224"/>
    <property type="match status" value="1"/>
</dbReference>
<accession>A0A561U011</accession>
<comment type="caution">
    <text evidence="1">The sequence shown here is derived from an EMBL/GenBank/DDBJ whole genome shotgun (WGS) entry which is preliminary data.</text>
</comment>
<gene>
    <name evidence="1" type="ORF">FHU35_17344</name>
</gene>
<dbReference type="SUPFAM" id="SSF159238">
    <property type="entry name" value="SO1590-like"/>
    <property type="match status" value="1"/>
</dbReference>
<dbReference type="EMBL" id="VIWX01000007">
    <property type="protein sequence ID" value="TWF92698.1"/>
    <property type="molecule type" value="Genomic_DNA"/>
</dbReference>
<dbReference type="InterPro" id="IPR023159">
    <property type="entry name" value="SO1590-like_sf"/>
</dbReference>
<name>A0A561U011_9PSEU</name>
<organism evidence="1 2">
    <name type="scientific">Saccharopolyspora dendranthemae</name>
    <dbReference type="NCBI Taxonomy" id="1181886"/>
    <lineage>
        <taxon>Bacteria</taxon>
        <taxon>Bacillati</taxon>
        <taxon>Actinomycetota</taxon>
        <taxon>Actinomycetes</taxon>
        <taxon>Pseudonocardiales</taxon>
        <taxon>Pseudonocardiaceae</taxon>
        <taxon>Saccharopolyspora</taxon>
    </lineage>
</organism>
<dbReference type="Proteomes" id="UP000316184">
    <property type="component" value="Unassembled WGS sequence"/>
</dbReference>
<dbReference type="Gene3D" id="2.40.350.10">
    <property type="entry name" value="SO1590-like"/>
    <property type="match status" value="1"/>
</dbReference>
<proteinExistence type="predicted"/>
<dbReference type="InterPro" id="IPR021607">
    <property type="entry name" value="DUF3224"/>
</dbReference>